<keyword evidence="3" id="KW-1185">Reference proteome</keyword>
<dbReference type="GO" id="GO:0016747">
    <property type="term" value="F:acyltransferase activity, transferring groups other than amino-acyl groups"/>
    <property type="evidence" value="ECO:0007669"/>
    <property type="project" value="InterPro"/>
</dbReference>
<dbReference type="PROSITE" id="PS51186">
    <property type="entry name" value="GNAT"/>
    <property type="match status" value="1"/>
</dbReference>
<dbReference type="AlphaFoldDB" id="A0A5M4FIB5"/>
<dbReference type="RefSeq" id="WP_149687923.1">
    <property type="nucleotide sequence ID" value="NZ_SDPQ02000001.1"/>
</dbReference>
<dbReference type="CDD" id="cd04301">
    <property type="entry name" value="NAT_SF"/>
    <property type="match status" value="1"/>
</dbReference>
<reference evidence="2" key="1">
    <citation type="submission" date="2019-09" db="EMBL/GenBank/DDBJ databases">
        <authorList>
            <person name="Li J."/>
        </authorList>
    </citation>
    <scope>NUCLEOTIDE SEQUENCE [LARGE SCALE GENOMIC DNA]</scope>
    <source>
        <strain evidence="2">JCM 14732</strain>
    </source>
</reference>
<protein>
    <submittedName>
        <fullName evidence="2">GNAT family N-acetyltransferase</fullName>
    </submittedName>
</protein>
<dbReference type="OrthoDB" id="4966223at2"/>
<evidence type="ECO:0000313" key="3">
    <source>
        <dbReference type="Proteomes" id="UP000380867"/>
    </source>
</evidence>
<gene>
    <name evidence="2" type="ORF">ESP70_003320</name>
</gene>
<name>A0A5M4FIB5_9ACTN</name>
<proteinExistence type="predicted"/>
<evidence type="ECO:0000313" key="2">
    <source>
        <dbReference type="EMBL" id="KAA1399801.1"/>
    </source>
</evidence>
<feature type="domain" description="N-acetyltransferase" evidence="1">
    <location>
        <begin position="87"/>
        <end position="218"/>
    </location>
</feature>
<evidence type="ECO:0000259" key="1">
    <source>
        <dbReference type="PROSITE" id="PS51186"/>
    </source>
</evidence>
<dbReference type="EMBL" id="SDPQ02000001">
    <property type="protein sequence ID" value="KAA1399801.1"/>
    <property type="molecule type" value="Genomic_DNA"/>
</dbReference>
<sequence length="218" mass="24102">MTVGTEHELIDRWIITWAHARGLETSTVDGWPLVHVRSRTRETELICTDPGLEAFAELFTHIEGDERAMLTVIADDASPYAELALPPGVRVDRDDETLMATTFRPIEVPPLESRFTSRWDIEDHRARYFVEAGDRVAAEGTIGILGEDATFDAVETTPAFQRRGLGRHVMATLTAYALESGARRGVLAASAQGRLLYESLGWDAELDMLSLMGAVDSD</sequence>
<dbReference type="SUPFAM" id="SSF55729">
    <property type="entry name" value="Acyl-CoA N-acyltransferases (Nat)"/>
    <property type="match status" value="1"/>
</dbReference>
<accession>A0A5M4FIB5</accession>
<organism evidence="2 3">
    <name type="scientific">Aeromicrobium ginsengisoli</name>
    <dbReference type="NCBI Taxonomy" id="363867"/>
    <lineage>
        <taxon>Bacteria</taxon>
        <taxon>Bacillati</taxon>
        <taxon>Actinomycetota</taxon>
        <taxon>Actinomycetes</taxon>
        <taxon>Propionibacteriales</taxon>
        <taxon>Nocardioidaceae</taxon>
        <taxon>Aeromicrobium</taxon>
    </lineage>
</organism>
<dbReference type="Pfam" id="PF00583">
    <property type="entry name" value="Acetyltransf_1"/>
    <property type="match status" value="1"/>
</dbReference>
<comment type="caution">
    <text evidence="2">The sequence shown here is derived from an EMBL/GenBank/DDBJ whole genome shotgun (WGS) entry which is preliminary data.</text>
</comment>
<dbReference type="Gene3D" id="3.40.630.30">
    <property type="match status" value="1"/>
</dbReference>
<dbReference type="InterPro" id="IPR016181">
    <property type="entry name" value="Acyl_CoA_acyltransferase"/>
</dbReference>
<dbReference type="InterPro" id="IPR000182">
    <property type="entry name" value="GNAT_dom"/>
</dbReference>
<dbReference type="Proteomes" id="UP000380867">
    <property type="component" value="Unassembled WGS sequence"/>
</dbReference>